<gene>
    <name evidence="3" type="ORF">ENW50_03880</name>
</gene>
<dbReference type="Gene3D" id="3.10.180.10">
    <property type="entry name" value="2,3-Dihydroxybiphenyl 1,2-Dioxygenase, domain 1"/>
    <property type="match status" value="1"/>
</dbReference>
<evidence type="ECO:0000256" key="1">
    <source>
        <dbReference type="SAM" id="MobiDB-lite"/>
    </source>
</evidence>
<reference evidence="3" key="1">
    <citation type="journal article" date="2020" name="mSystems">
        <title>Genome- and Community-Level Interaction Insights into Carbon Utilization and Element Cycling Functions of Hydrothermarchaeota in Hydrothermal Sediment.</title>
        <authorList>
            <person name="Zhou Z."/>
            <person name="Liu Y."/>
            <person name="Xu W."/>
            <person name="Pan J."/>
            <person name="Luo Z.H."/>
            <person name="Li M."/>
        </authorList>
    </citation>
    <scope>NUCLEOTIDE SEQUENCE [LARGE SCALE GENOMIC DNA]</scope>
    <source>
        <strain evidence="3">SpSt-855</strain>
    </source>
</reference>
<evidence type="ECO:0000313" key="3">
    <source>
        <dbReference type="EMBL" id="HGY93816.1"/>
    </source>
</evidence>
<dbReference type="Pfam" id="PF06983">
    <property type="entry name" value="3-dmu-9_3-mt"/>
    <property type="match status" value="1"/>
</dbReference>
<sequence length="214" mass="22856">MGAARGPLANAHRGRGAAKPCSRSPEAASGQEEETSMTVAHTITRRQFVTSAAAMAALAACPTPGAAENHPFTKGQSMNTLTPYLLFDGNCREAMEFYHSCLGGELNLTLVKDSPAAGQMPAFQHNKVLNAHLLAGPMQISASDWLALNETPVRGNTVCLFINGGSPAELKALFDKLSPGAQVTNPLKEVFFGMYGALNDRFGVRWMFQTKQSN</sequence>
<accession>A0A7V4XRU3</accession>
<dbReference type="EMBL" id="DTKL01000019">
    <property type="protein sequence ID" value="HGY93816.1"/>
    <property type="molecule type" value="Genomic_DNA"/>
</dbReference>
<proteinExistence type="predicted"/>
<dbReference type="PANTHER" id="PTHR33990">
    <property type="entry name" value="PROTEIN YJDN-RELATED"/>
    <property type="match status" value="1"/>
</dbReference>
<dbReference type="CDD" id="cd06588">
    <property type="entry name" value="PhnB_like"/>
    <property type="match status" value="1"/>
</dbReference>
<dbReference type="InterPro" id="IPR028973">
    <property type="entry name" value="PhnB-like"/>
</dbReference>
<name>A0A7V4XRU3_9BACT</name>
<dbReference type="InterPro" id="IPR029068">
    <property type="entry name" value="Glyas_Bleomycin-R_OHBP_Dase"/>
</dbReference>
<comment type="caution">
    <text evidence="3">The sequence shown here is derived from an EMBL/GenBank/DDBJ whole genome shotgun (WGS) entry which is preliminary data.</text>
</comment>
<feature type="region of interest" description="Disordered" evidence="1">
    <location>
        <begin position="1"/>
        <end position="37"/>
    </location>
</feature>
<evidence type="ECO:0000259" key="2">
    <source>
        <dbReference type="Pfam" id="PF06983"/>
    </source>
</evidence>
<organism evidence="3">
    <name type="scientific">Acidobacterium capsulatum</name>
    <dbReference type="NCBI Taxonomy" id="33075"/>
    <lineage>
        <taxon>Bacteria</taxon>
        <taxon>Pseudomonadati</taxon>
        <taxon>Acidobacteriota</taxon>
        <taxon>Terriglobia</taxon>
        <taxon>Terriglobales</taxon>
        <taxon>Acidobacteriaceae</taxon>
        <taxon>Acidobacterium</taxon>
    </lineage>
</organism>
<protein>
    <submittedName>
        <fullName evidence="3">VOC family protein</fullName>
    </submittedName>
</protein>
<dbReference type="PANTHER" id="PTHR33990:SF1">
    <property type="entry name" value="PROTEIN YJDN"/>
    <property type="match status" value="1"/>
</dbReference>
<feature type="domain" description="PhnB-like" evidence="2">
    <location>
        <begin position="81"/>
        <end position="206"/>
    </location>
</feature>
<dbReference type="SUPFAM" id="SSF54593">
    <property type="entry name" value="Glyoxalase/Bleomycin resistance protein/Dihydroxybiphenyl dioxygenase"/>
    <property type="match status" value="1"/>
</dbReference>
<dbReference type="AlphaFoldDB" id="A0A7V4XRU3"/>